<reference evidence="2" key="1">
    <citation type="submission" date="2020-06" db="EMBL/GenBank/DDBJ databases">
        <authorList>
            <person name="Li T."/>
            <person name="Hu X."/>
            <person name="Zhang T."/>
            <person name="Song X."/>
            <person name="Zhang H."/>
            <person name="Dai N."/>
            <person name="Sheng W."/>
            <person name="Hou X."/>
            <person name="Wei L."/>
        </authorList>
    </citation>
    <scope>NUCLEOTIDE SEQUENCE</scope>
    <source>
        <strain evidence="2">G02</strain>
        <tissue evidence="2">Leaf</tissue>
    </source>
</reference>
<reference evidence="2" key="2">
    <citation type="journal article" date="2024" name="Plant">
        <title>Genomic evolution and insights into agronomic trait innovations of Sesamum species.</title>
        <authorList>
            <person name="Miao H."/>
            <person name="Wang L."/>
            <person name="Qu L."/>
            <person name="Liu H."/>
            <person name="Sun Y."/>
            <person name="Le M."/>
            <person name="Wang Q."/>
            <person name="Wei S."/>
            <person name="Zheng Y."/>
            <person name="Lin W."/>
            <person name="Duan Y."/>
            <person name="Cao H."/>
            <person name="Xiong S."/>
            <person name="Wang X."/>
            <person name="Wei L."/>
            <person name="Li C."/>
            <person name="Ma Q."/>
            <person name="Ju M."/>
            <person name="Zhao R."/>
            <person name="Li G."/>
            <person name="Mu C."/>
            <person name="Tian Q."/>
            <person name="Mei H."/>
            <person name="Zhang T."/>
            <person name="Gao T."/>
            <person name="Zhang H."/>
        </authorList>
    </citation>
    <scope>NUCLEOTIDE SEQUENCE</scope>
    <source>
        <strain evidence="2">G02</strain>
    </source>
</reference>
<dbReference type="InterPro" id="IPR053151">
    <property type="entry name" value="RNase_H-like"/>
</dbReference>
<comment type="caution">
    <text evidence="2">The sequence shown here is derived from an EMBL/GenBank/DDBJ whole genome shotgun (WGS) entry which is preliminary data.</text>
</comment>
<feature type="domain" description="RNase H type-1" evidence="1">
    <location>
        <begin position="154"/>
        <end position="235"/>
    </location>
</feature>
<gene>
    <name evidence="2" type="ORF">Sradi_4037500</name>
</gene>
<evidence type="ECO:0000313" key="2">
    <source>
        <dbReference type="EMBL" id="KAL0355906.1"/>
    </source>
</evidence>
<dbReference type="SUPFAM" id="SSF53098">
    <property type="entry name" value="Ribonuclease H-like"/>
    <property type="match status" value="1"/>
</dbReference>
<proteinExistence type="predicted"/>
<dbReference type="Pfam" id="PF13456">
    <property type="entry name" value="RVT_3"/>
    <property type="match status" value="1"/>
</dbReference>
<dbReference type="CDD" id="cd06222">
    <property type="entry name" value="RNase_H_like"/>
    <property type="match status" value="1"/>
</dbReference>
<protein>
    <recommendedName>
        <fullName evidence="1">RNase H type-1 domain-containing protein</fullName>
    </recommendedName>
</protein>
<dbReference type="Gene3D" id="3.30.420.10">
    <property type="entry name" value="Ribonuclease H-like superfamily/Ribonuclease H"/>
    <property type="match status" value="1"/>
</dbReference>
<dbReference type="GO" id="GO:0003676">
    <property type="term" value="F:nucleic acid binding"/>
    <property type="evidence" value="ECO:0007669"/>
    <property type="project" value="InterPro"/>
</dbReference>
<dbReference type="EMBL" id="JACGWJ010000017">
    <property type="protein sequence ID" value="KAL0355906.1"/>
    <property type="molecule type" value="Genomic_DNA"/>
</dbReference>
<dbReference type="InterPro" id="IPR012337">
    <property type="entry name" value="RNaseH-like_sf"/>
</dbReference>
<name>A0AAW2PK25_SESRA</name>
<evidence type="ECO:0000259" key="1">
    <source>
        <dbReference type="Pfam" id="PF13456"/>
    </source>
</evidence>
<accession>A0AAW2PK25</accession>
<dbReference type="PANTHER" id="PTHR47723">
    <property type="entry name" value="OS05G0353850 PROTEIN"/>
    <property type="match status" value="1"/>
</dbReference>
<dbReference type="InterPro" id="IPR036397">
    <property type="entry name" value="RNaseH_sf"/>
</dbReference>
<sequence length="248" mass="27732">MIFRHQFRSSCGAGFTTFSQLMSNNEKKVYQYSLSLNFTPITWQVYCTCHVIDSGLTEPGSDNNFSLPILVFWFTWRLRNQTKFNNVRFLAIIIIGRVKSHLELLYKANGFSAAEWKGDIDVTSTLGFFFPKPAIVNPQLIQCQQPSTGWLKLNPDGASKGNPGVAGVGGGEIIRDHRGHLVLAFCDYLEEQTNTYAKLYAVARGISLAKEVGCQQLWVEIDPLAVIHIINSDNENGAYNICLPRYGG</sequence>
<organism evidence="2">
    <name type="scientific">Sesamum radiatum</name>
    <name type="common">Black benniseed</name>
    <dbReference type="NCBI Taxonomy" id="300843"/>
    <lineage>
        <taxon>Eukaryota</taxon>
        <taxon>Viridiplantae</taxon>
        <taxon>Streptophyta</taxon>
        <taxon>Embryophyta</taxon>
        <taxon>Tracheophyta</taxon>
        <taxon>Spermatophyta</taxon>
        <taxon>Magnoliopsida</taxon>
        <taxon>eudicotyledons</taxon>
        <taxon>Gunneridae</taxon>
        <taxon>Pentapetalae</taxon>
        <taxon>asterids</taxon>
        <taxon>lamiids</taxon>
        <taxon>Lamiales</taxon>
        <taxon>Pedaliaceae</taxon>
        <taxon>Sesamum</taxon>
    </lineage>
</organism>
<dbReference type="InterPro" id="IPR044730">
    <property type="entry name" value="RNase_H-like_dom_plant"/>
</dbReference>
<dbReference type="PANTHER" id="PTHR47723:SF19">
    <property type="entry name" value="POLYNUCLEOTIDYL TRANSFERASE, RIBONUCLEASE H-LIKE SUPERFAMILY PROTEIN"/>
    <property type="match status" value="1"/>
</dbReference>
<dbReference type="AlphaFoldDB" id="A0AAW2PK25"/>
<dbReference type="InterPro" id="IPR002156">
    <property type="entry name" value="RNaseH_domain"/>
</dbReference>
<dbReference type="GO" id="GO:0004523">
    <property type="term" value="F:RNA-DNA hybrid ribonuclease activity"/>
    <property type="evidence" value="ECO:0007669"/>
    <property type="project" value="InterPro"/>
</dbReference>